<evidence type="ECO:0000313" key="2">
    <source>
        <dbReference type="Proteomes" id="UP001330812"/>
    </source>
</evidence>
<reference evidence="1 2" key="1">
    <citation type="journal article" date="2015" name="Int. J. Syst. Evol. Microbiol.">
        <title>Amycolatopsis rhabdoformis sp. nov., an actinomycete isolated from a tropical forest soil.</title>
        <authorList>
            <person name="Souza W.R."/>
            <person name="Silva R.E."/>
            <person name="Goodfellow M."/>
            <person name="Busarakam K."/>
            <person name="Figueiro F.S."/>
            <person name="Ferreira D."/>
            <person name="Rodrigues-Filho E."/>
            <person name="Moraes L.A.B."/>
            <person name="Zucchi T.D."/>
        </authorList>
    </citation>
    <scope>NUCLEOTIDE SEQUENCE [LARGE SCALE GENOMIC DNA]</scope>
    <source>
        <strain evidence="1 2">NCIMB 14900</strain>
    </source>
</reference>
<protein>
    <submittedName>
        <fullName evidence="1">Uncharacterized protein</fullName>
    </submittedName>
</protein>
<accession>A0ABZ1I0R7</accession>
<dbReference type="EMBL" id="CP142149">
    <property type="protein sequence ID" value="WSE27393.1"/>
    <property type="molecule type" value="Genomic_DNA"/>
</dbReference>
<proteinExistence type="predicted"/>
<gene>
    <name evidence="1" type="ORF">VSH64_31615</name>
</gene>
<evidence type="ECO:0000313" key="1">
    <source>
        <dbReference type="EMBL" id="WSE27393.1"/>
    </source>
</evidence>
<keyword evidence="2" id="KW-1185">Reference proteome</keyword>
<name>A0ABZ1I0R7_9PSEU</name>
<dbReference type="RefSeq" id="WP_326566406.1">
    <property type="nucleotide sequence ID" value="NZ_CP142149.1"/>
</dbReference>
<sequence>MTPFMLAVQSLLDGEDAPVPATEPAAPRSVAVATDEQVIIRSLAEQLVCEANAILREHGQVFSLVDDSADGELAFTVGFADRSARIRTAMSGREATVQLSIAGEPDDAPRRLAGDEELRSLLLSLLSANPVPAH</sequence>
<organism evidence="1 2">
    <name type="scientific">Amycolatopsis rhabdoformis</name>
    <dbReference type="NCBI Taxonomy" id="1448059"/>
    <lineage>
        <taxon>Bacteria</taxon>
        <taxon>Bacillati</taxon>
        <taxon>Actinomycetota</taxon>
        <taxon>Actinomycetes</taxon>
        <taxon>Pseudonocardiales</taxon>
        <taxon>Pseudonocardiaceae</taxon>
        <taxon>Amycolatopsis</taxon>
    </lineage>
</organism>
<dbReference type="Proteomes" id="UP001330812">
    <property type="component" value="Chromosome"/>
</dbReference>